<evidence type="ECO:0000313" key="2">
    <source>
        <dbReference type="Proteomes" id="UP000814128"/>
    </source>
</evidence>
<accession>A0ACB8QHB4</accession>
<evidence type="ECO:0000313" key="1">
    <source>
        <dbReference type="EMBL" id="KAI0031042.1"/>
    </source>
</evidence>
<name>A0ACB8QHB4_9AGAM</name>
<proteinExistence type="predicted"/>
<reference evidence="1" key="1">
    <citation type="submission" date="2021-02" db="EMBL/GenBank/DDBJ databases">
        <authorList>
            <consortium name="DOE Joint Genome Institute"/>
            <person name="Ahrendt S."/>
            <person name="Looney B.P."/>
            <person name="Miyauchi S."/>
            <person name="Morin E."/>
            <person name="Drula E."/>
            <person name="Courty P.E."/>
            <person name="Chicoki N."/>
            <person name="Fauchery L."/>
            <person name="Kohler A."/>
            <person name="Kuo A."/>
            <person name="Labutti K."/>
            <person name="Pangilinan J."/>
            <person name="Lipzen A."/>
            <person name="Riley R."/>
            <person name="Andreopoulos W."/>
            <person name="He G."/>
            <person name="Johnson J."/>
            <person name="Barry K.W."/>
            <person name="Grigoriev I.V."/>
            <person name="Nagy L."/>
            <person name="Hibbett D."/>
            <person name="Henrissat B."/>
            <person name="Matheny P.B."/>
            <person name="Labbe J."/>
            <person name="Martin F."/>
        </authorList>
    </citation>
    <scope>NUCLEOTIDE SEQUENCE</scope>
    <source>
        <strain evidence="1">EC-137</strain>
    </source>
</reference>
<dbReference type="EMBL" id="MU273595">
    <property type="protein sequence ID" value="KAI0031042.1"/>
    <property type="molecule type" value="Genomic_DNA"/>
</dbReference>
<gene>
    <name evidence="1" type="ORF">K488DRAFT_87202</name>
</gene>
<comment type="caution">
    <text evidence="1">The sequence shown here is derived from an EMBL/GenBank/DDBJ whole genome shotgun (WGS) entry which is preliminary data.</text>
</comment>
<sequence>MVADPRLVAYHKLEGRTDAMSSSGRAGGSGRSPRESIEDKRSLRRSSIATVERSVWDDSPRSSIQSFFVARPQRQSDTPISWLPAEILCHIFEVLATDMPPRAPGGALDQVGSIGWIVVSHVCRHWREIALSMTTLWAESVGTLVAASETMLERAQGTPITLLLNHTHRDASFHTAHLHLAKALVIDVSEASYSSNVLYDVRMGLAMQPLPTLEILSVAHAFGRIPPHNFDLPPINAPSLRRISMENYFLPWSSSVLTDLSLSRTKMQIDGRPSFEEILTLLRNTPTLRRLSLKNWVSETGGLPEGEHRISLPFLMRIEIRDRPTQCITLWNALAIPASAHVVLAIDLLGVAPDTAVSVPNAIFRVLGPHYRVPHAAPFESLALTDCRGDSFLRIRALVRDKPRSAVRSPTARLSVDYWPWHSPRGITGFQHVLAAFSLHVGLSHVRALTLDCAADDDGGDAAALGWRESLEPMTALRVLEVHDRAPPSLLRALGRVDADADEAPVRVDVGRLLLPGLHTLALRPCAHRRRDEARGLAWMALYNALRQRARMNRALRKLQLFGYFRLEPATRTRTFQDELDKVVVEIDWDL</sequence>
<protein>
    <submittedName>
        <fullName evidence="1">Uncharacterized protein</fullName>
    </submittedName>
</protein>
<reference evidence="1" key="2">
    <citation type="journal article" date="2022" name="New Phytol.">
        <title>Evolutionary transition to the ectomycorrhizal habit in the genomes of a hyperdiverse lineage of mushroom-forming fungi.</title>
        <authorList>
            <person name="Looney B."/>
            <person name="Miyauchi S."/>
            <person name="Morin E."/>
            <person name="Drula E."/>
            <person name="Courty P.E."/>
            <person name="Kohler A."/>
            <person name="Kuo A."/>
            <person name="LaButti K."/>
            <person name="Pangilinan J."/>
            <person name="Lipzen A."/>
            <person name="Riley R."/>
            <person name="Andreopoulos W."/>
            <person name="He G."/>
            <person name="Johnson J."/>
            <person name="Nolan M."/>
            <person name="Tritt A."/>
            <person name="Barry K.W."/>
            <person name="Grigoriev I.V."/>
            <person name="Nagy L.G."/>
            <person name="Hibbett D."/>
            <person name="Henrissat B."/>
            <person name="Matheny P.B."/>
            <person name="Labbe J."/>
            <person name="Martin F.M."/>
        </authorList>
    </citation>
    <scope>NUCLEOTIDE SEQUENCE</scope>
    <source>
        <strain evidence="1">EC-137</strain>
    </source>
</reference>
<dbReference type="Proteomes" id="UP000814128">
    <property type="component" value="Unassembled WGS sequence"/>
</dbReference>
<keyword evidence="2" id="KW-1185">Reference proteome</keyword>
<organism evidence="1 2">
    <name type="scientific">Vararia minispora EC-137</name>
    <dbReference type="NCBI Taxonomy" id="1314806"/>
    <lineage>
        <taxon>Eukaryota</taxon>
        <taxon>Fungi</taxon>
        <taxon>Dikarya</taxon>
        <taxon>Basidiomycota</taxon>
        <taxon>Agaricomycotina</taxon>
        <taxon>Agaricomycetes</taxon>
        <taxon>Russulales</taxon>
        <taxon>Lachnocladiaceae</taxon>
        <taxon>Vararia</taxon>
    </lineage>
</organism>